<feature type="domain" description="NADPH-dependent reductive aminase-like C-terminal" evidence="3">
    <location>
        <begin position="166"/>
        <end position="287"/>
    </location>
</feature>
<accession>A0ABT5IDG3</accession>
<dbReference type="InterPro" id="IPR036291">
    <property type="entry name" value="NAD(P)-bd_dom_sf"/>
</dbReference>
<evidence type="ECO:0000313" key="4">
    <source>
        <dbReference type="EMBL" id="MDC7694232.1"/>
    </source>
</evidence>
<dbReference type="SUPFAM" id="SSF51735">
    <property type="entry name" value="NAD(P)-binding Rossmann-fold domains"/>
    <property type="match status" value="1"/>
</dbReference>
<dbReference type="InterPro" id="IPR013328">
    <property type="entry name" value="6PGD_dom2"/>
</dbReference>
<evidence type="ECO:0000259" key="3">
    <source>
        <dbReference type="Pfam" id="PF21761"/>
    </source>
</evidence>
<dbReference type="Proteomes" id="UP001216595">
    <property type="component" value="Unassembled WGS sequence"/>
</dbReference>
<dbReference type="Pfam" id="PF21761">
    <property type="entry name" value="RedAm-like_C"/>
    <property type="match status" value="1"/>
</dbReference>
<organism evidence="4 5">
    <name type="scientific">Asticcacaulis currens</name>
    <dbReference type="NCBI Taxonomy" id="2984210"/>
    <lineage>
        <taxon>Bacteria</taxon>
        <taxon>Pseudomonadati</taxon>
        <taxon>Pseudomonadota</taxon>
        <taxon>Alphaproteobacteria</taxon>
        <taxon>Caulobacterales</taxon>
        <taxon>Caulobacteraceae</taxon>
        <taxon>Asticcacaulis</taxon>
    </lineage>
</organism>
<dbReference type="Pfam" id="PF03446">
    <property type="entry name" value="NAD_binding_2"/>
    <property type="match status" value="1"/>
</dbReference>
<proteinExistence type="predicted"/>
<dbReference type="InterPro" id="IPR015815">
    <property type="entry name" value="HIBADH-related"/>
</dbReference>
<dbReference type="Gene3D" id="3.40.50.720">
    <property type="entry name" value="NAD(P)-binding Rossmann-like Domain"/>
    <property type="match status" value="1"/>
</dbReference>
<dbReference type="EMBL" id="JAQQKW010000004">
    <property type="protein sequence ID" value="MDC7694232.1"/>
    <property type="molecule type" value="Genomic_DNA"/>
</dbReference>
<dbReference type="PANTHER" id="PTHR43580:SF2">
    <property type="entry name" value="CYTOKINE-LIKE NUCLEAR FACTOR N-PAC"/>
    <property type="match status" value="1"/>
</dbReference>
<name>A0ABT5IDG3_9CAUL</name>
<sequence>MSDVTVIGLGQMGTRLVELLRNSGRSVTVWNRNSAKAAAIASDAVSVAPNPAAAIAASPVTLIILSDDEAVRSVFDHSDIGEALAQKIIINLGTTGPDQARAFYDRVADRGGNYLDGAIQAAPSQMGEPSTPIILSGSTEAFERAETLLRILAGNLIYLGHSKDASAFMDLATLSYVYGAYAGFLHGVRISEVTGIDPGLFGKLVESISPSFGAFFAHQSGVIKSGDFAISESPMRISIAAVDRIAKTSAALGINGEVPELVNGWLVEAERQGFADEELAAIIKVLR</sequence>
<dbReference type="Gene3D" id="1.10.1040.10">
    <property type="entry name" value="N-(1-d-carboxylethyl)-l-norvaline Dehydrogenase, domain 2"/>
    <property type="match status" value="1"/>
</dbReference>
<dbReference type="PANTHER" id="PTHR43580">
    <property type="entry name" value="OXIDOREDUCTASE GLYR1-RELATED"/>
    <property type="match status" value="1"/>
</dbReference>
<gene>
    <name evidence="4" type="ORF">PQU94_08055</name>
</gene>
<reference evidence="4 5" key="1">
    <citation type="submission" date="2023-01" db="EMBL/GenBank/DDBJ databases">
        <title>Novel species of the genus Asticcacaulis isolated from rivers.</title>
        <authorList>
            <person name="Lu H."/>
        </authorList>
    </citation>
    <scope>NUCLEOTIDE SEQUENCE [LARGE SCALE GENOMIC DNA]</scope>
    <source>
        <strain evidence="4 5">DXS10W</strain>
    </source>
</reference>
<dbReference type="InterPro" id="IPR048666">
    <property type="entry name" value="RedAm-like_C"/>
</dbReference>
<comment type="caution">
    <text evidence="4">The sequence shown here is derived from an EMBL/GenBank/DDBJ whole genome shotgun (WGS) entry which is preliminary data.</text>
</comment>
<dbReference type="InterPro" id="IPR051265">
    <property type="entry name" value="HIBADH-related_NP60_sf"/>
</dbReference>
<dbReference type="PIRSF" id="PIRSF000103">
    <property type="entry name" value="HIBADH"/>
    <property type="match status" value="1"/>
</dbReference>
<keyword evidence="1" id="KW-0560">Oxidoreductase</keyword>
<evidence type="ECO:0000313" key="5">
    <source>
        <dbReference type="Proteomes" id="UP001216595"/>
    </source>
</evidence>
<keyword evidence="5" id="KW-1185">Reference proteome</keyword>
<evidence type="ECO:0000256" key="1">
    <source>
        <dbReference type="ARBA" id="ARBA00023002"/>
    </source>
</evidence>
<feature type="domain" description="6-phosphogluconate dehydrogenase NADP-binding" evidence="2">
    <location>
        <begin position="4"/>
        <end position="160"/>
    </location>
</feature>
<dbReference type="InterPro" id="IPR006115">
    <property type="entry name" value="6PGDH_NADP-bd"/>
</dbReference>
<protein>
    <submittedName>
        <fullName evidence="4">NAD(P)-binding domain-containing protein</fullName>
    </submittedName>
</protein>
<evidence type="ECO:0000259" key="2">
    <source>
        <dbReference type="Pfam" id="PF03446"/>
    </source>
</evidence>